<comment type="caution">
    <text evidence="2">The sequence shown here is derived from an EMBL/GenBank/DDBJ whole genome shotgun (WGS) entry which is preliminary data.</text>
</comment>
<organism evidence="2 3">
    <name type="scientific">Orchesella cincta</name>
    <name type="common">Springtail</name>
    <name type="synonym">Podura cincta</name>
    <dbReference type="NCBI Taxonomy" id="48709"/>
    <lineage>
        <taxon>Eukaryota</taxon>
        <taxon>Metazoa</taxon>
        <taxon>Ecdysozoa</taxon>
        <taxon>Arthropoda</taxon>
        <taxon>Hexapoda</taxon>
        <taxon>Collembola</taxon>
        <taxon>Entomobryomorpha</taxon>
        <taxon>Entomobryoidea</taxon>
        <taxon>Orchesellidae</taxon>
        <taxon>Orchesellinae</taxon>
        <taxon>Orchesella</taxon>
    </lineage>
</organism>
<feature type="region of interest" description="Disordered" evidence="1">
    <location>
        <begin position="31"/>
        <end position="103"/>
    </location>
</feature>
<evidence type="ECO:0000313" key="2">
    <source>
        <dbReference type="EMBL" id="ODM97176.1"/>
    </source>
</evidence>
<evidence type="ECO:0000256" key="1">
    <source>
        <dbReference type="SAM" id="MobiDB-lite"/>
    </source>
</evidence>
<protein>
    <submittedName>
        <fullName evidence="2">Uncharacterized protein</fullName>
    </submittedName>
</protein>
<reference evidence="2 3" key="1">
    <citation type="journal article" date="2016" name="Genome Biol. Evol.">
        <title>Gene Family Evolution Reflects Adaptation to Soil Environmental Stressors in the Genome of the Collembolan Orchesella cincta.</title>
        <authorList>
            <person name="Faddeeva-Vakhrusheva A."/>
            <person name="Derks M.F."/>
            <person name="Anvar S.Y."/>
            <person name="Agamennone V."/>
            <person name="Suring W."/>
            <person name="Smit S."/>
            <person name="van Straalen N.M."/>
            <person name="Roelofs D."/>
        </authorList>
    </citation>
    <scope>NUCLEOTIDE SEQUENCE [LARGE SCALE GENOMIC DNA]</scope>
    <source>
        <tissue evidence="2">Mixed pool</tissue>
    </source>
</reference>
<dbReference type="AlphaFoldDB" id="A0A1D2MVZ4"/>
<proteinExistence type="predicted"/>
<dbReference type="Proteomes" id="UP000094527">
    <property type="component" value="Unassembled WGS sequence"/>
</dbReference>
<name>A0A1D2MVZ4_ORCCI</name>
<sequence length="103" mass="11255">MVHYSTSFYRQCLPTTRENLRIPRRLRFNDRAWNDPPSLLMNSAAANSGAPTGTGRKLNSRVAFPLDSASYPTSDNKARAPLNPNAPPPMGGFVNSSSKPPLP</sequence>
<accession>A0A1D2MVZ4</accession>
<keyword evidence="3" id="KW-1185">Reference proteome</keyword>
<feature type="compositionally biased region" description="Polar residues" evidence="1">
    <location>
        <begin position="40"/>
        <end position="51"/>
    </location>
</feature>
<gene>
    <name evidence="2" type="ORF">Ocin01_09496</name>
</gene>
<dbReference type="EMBL" id="LJIJ01000465">
    <property type="protein sequence ID" value="ODM97176.1"/>
    <property type="molecule type" value="Genomic_DNA"/>
</dbReference>
<feature type="compositionally biased region" description="Polar residues" evidence="1">
    <location>
        <begin position="94"/>
        <end position="103"/>
    </location>
</feature>
<evidence type="ECO:0000313" key="3">
    <source>
        <dbReference type="Proteomes" id="UP000094527"/>
    </source>
</evidence>